<comment type="caution">
    <text evidence="3">The sequence shown here is derived from an EMBL/GenBank/DDBJ whole genome shotgun (WGS) entry which is preliminary data.</text>
</comment>
<dbReference type="GO" id="GO:0016020">
    <property type="term" value="C:membrane"/>
    <property type="evidence" value="ECO:0007669"/>
    <property type="project" value="TreeGrafter"/>
</dbReference>
<dbReference type="AlphaFoldDB" id="A0A2N3PV49"/>
<accession>A0A2N3PV49</accession>
<dbReference type="InterPro" id="IPR050266">
    <property type="entry name" value="AB_hydrolase_sf"/>
</dbReference>
<feature type="domain" description="AB hydrolase-1" evidence="2">
    <location>
        <begin position="47"/>
        <end position="281"/>
    </location>
</feature>
<dbReference type="GO" id="GO:0047372">
    <property type="term" value="F:monoacylglycerol lipase activity"/>
    <property type="evidence" value="ECO:0007669"/>
    <property type="project" value="TreeGrafter"/>
</dbReference>
<reference evidence="4" key="1">
    <citation type="submission" date="2017-12" db="EMBL/GenBank/DDBJ databases">
        <title>Draft genome sequence of Telmatospirillum siberiense 26-4b1T, an acidotolerant peatland alphaproteobacterium potentially involved in sulfur cycling.</title>
        <authorList>
            <person name="Hausmann B."/>
            <person name="Pjevac P."/>
            <person name="Schreck K."/>
            <person name="Herbold C.W."/>
            <person name="Daims H."/>
            <person name="Wagner M."/>
            <person name="Pester M."/>
            <person name="Loy A."/>
        </authorList>
    </citation>
    <scope>NUCLEOTIDE SEQUENCE [LARGE SCALE GENOMIC DNA]</scope>
    <source>
        <strain evidence="4">26-4b1</strain>
    </source>
</reference>
<keyword evidence="4" id="KW-1185">Reference proteome</keyword>
<dbReference type="Proteomes" id="UP000233293">
    <property type="component" value="Unassembled WGS sequence"/>
</dbReference>
<dbReference type="GO" id="GO:0046464">
    <property type="term" value="P:acylglycerol catabolic process"/>
    <property type="evidence" value="ECO:0007669"/>
    <property type="project" value="TreeGrafter"/>
</dbReference>
<dbReference type="SUPFAM" id="SSF53474">
    <property type="entry name" value="alpha/beta-Hydrolases"/>
    <property type="match status" value="1"/>
</dbReference>
<feature type="compositionally biased region" description="Polar residues" evidence="1">
    <location>
        <begin position="1"/>
        <end position="11"/>
    </location>
</feature>
<name>A0A2N3PV49_9PROT</name>
<feature type="region of interest" description="Disordered" evidence="1">
    <location>
        <begin position="1"/>
        <end position="21"/>
    </location>
</feature>
<dbReference type="PANTHER" id="PTHR43798">
    <property type="entry name" value="MONOACYLGLYCEROL LIPASE"/>
    <property type="match status" value="1"/>
</dbReference>
<evidence type="ECO:0000259" key="2">
    <source>
        <dbReference type="Pfam" id="PF12697"/>
    </source>
</evidence>
<evidence type="ECO:0000256" key="1">
    <source>
        <dbReference type="SAM" id="MobiDB-lite"/>
    </source>
</evidence>
<proteinExistence type="predicted"/>
<sequence>MPMTSDDSSIPDNDKLFIRTQSPADGQRDRMLSYVLANDGGAHGLTLFFCHGGGGNKNQWRRQWSHFAAQGARLVAWDCLGHGCSAQPRRPNAYDGALTIGDYLEVVRRFGSRRNILVAHSYGCLLTLAVLLALREADELNRIAGVLLLAPPSPLRPLALGPMAYLPAFVLEWLRPRLTTAFRHLAWHPDTDPDLVAFEERATRGNAMRTVKAVFSGAVRLDPASLGALSLPIDIAVGAEDRLTPPNQAQDLAALLPGARLHVVDQAAHQVMLERPEAINALLETLLASASVTAGGR</sequence>
<dbReference type="PANTHER" id="PTHR43798:SF5">
    <property type="entry name" value="MONOACYLGLYCEROL LIPASE ABHD6"/>
    <property type="match status" value="1"/>
</dbReference>
<evidence type="ECO:0000313" key="4">
    <source>
        <dbReference type="Proteomes" id="UP000233293"/>
    </source>
</evidence>
<dbReference type="Pfam" id="PF12697">
    <property type="entry name" value="Abhydrolase_6"/>
    <property type="match status" value="1"/>
</dbReference>
<evidence type="ECO:0000313" key="3">
    <source>
        <dbReference type="EMBL" id="PKU24276.1"/>
    </source>
</evidence>
<keyword evidence="3" id="KW-0378">Hydrolase</keyword>
<gene>
    <name evidence="3" type="ORF">CWS72_11800</name>
</gene>
<organism evidence="3 4">
    <name type="scientific">Telmatospirillum siberiense</name>
    <dbReference type="NCBI Taxonomy" id="382514"/>
    <lineage>
        <taxon>Bacteria</taxon>
        <taxon>Pseudomonadati</taxon>
        <taxon>Pseudomonadota</taxon>
        <taxon>Alphaproteobacteria</taxon>
        <taxon>Rhodospirillales</taxon>
        <taxon>Rhodospirillaceae</taxon>
        <taxon>Telmatospirillum</taxon>
    </lineage>
</organism>
<dbReference type="EMBL" id="PIUM01000012">
    <property type="protein sequence ID" value="PKU24276.1"/>
    <property type="molecule type" value="Genomic_DNA"/>
</dbReference>
<protein>
    <submittedName>
        <fullName evidence="3">Alpha/beta hydrolase</fullName>
    </submittedName>
</protein>
<dbReference type="InterPro" id="IPR029058">
    <property type="entry name" value="AB_hydrolase_fold"/>
</dbReference>
<dbReference type="Gene3D" id="3.40.50.1820">
    <property type="entry name" value="alpha/beta hydrolase"/>
    <property type="match status" value="1"/>
</dbReference>
<dbReference type="InterPro" id="IPR000073">
    <property type="entry name" value="AB_hydrolase_1"/>
</dbReference>